<comment type="caution">
    <text evidence="2">The sequence shown here is derived from an EMBL/GenBank/DDBJ whole genome shotgun (WGS) entry which is preliminary data.</text>
</comment>
<evidence type="ECO:0000256" key="1">
    <source>
        <dbReference type="SAM" id="MobiDB-lite"/>
    </source>
</evidence>
<dbReference type="Proteomes" id="UP001187415">
    <property type="component" value="Unassembled WGS sequence"/>
</dbReference>
<feature type="region of interest" description="Disordered" evidence="1">
    <location>
        <begin position="60"/>
        <end position="89"/>
    </location>
</feature>
<evidence type="ECO:0000313" key="3">
    <source>
        <dbReference type="Proteomes" id="UP001187415"/>
    </source>
</evidence>
<dbReference type="EMBL" id="JAUPFM010000005">
    <property type="protein sequence ID" value="KAK2851741.1"/>
    <property type="molecule type" value="Genomic_DNA"/>
</dbReference>
<feature type="compositionally biased region" description="Basic and acidic residues" evidence="1">
    <location>
        <begin position="70"/>
        <end position="80"/>
    </location>
</feature>
<protein>
    <submittedName>
        <fullName evidence="2">Uncharacterized protein</fullName>
    </submittedName>
</protein>
<dbReference type="AlphaFoldDB" id="A0AA88SWV6"/>
<reference evidence="2" key="1">
    <citation type="submission" date="2023-07" db="EMBL/GenBank/DDBJ databases">
        <title>Chromosome-level Genome Assembly of Striped Snakehead (Channa striata).</title>
        <authorList>
            <person name="Liu H."/>
        </authorList>
    </citation>
    <scope>NUCLEOTIDE SEQUENCE</scope>
    <source>
        <strain evidence="2">Gz</strain>
        <tissue evidence="2">Muscle</tissue>
    </source>
</reference>
<sequence length="112" mass="12887">MEEHHTPGSLPFIQMGMKKFKNHHTLQVEKLRNSVGGVQQEFRWENLLHPAVFNIKDQNITSSKINPKPDGLRKAHEVKQATRSPAMETETNEWACSFNTISTFTFSVDYNT</sequence>
<proteinExistence type="predicted"/>
<accession>A0AA88SWV6</accession>
<gene>
    <name evidence="2" type="ORF">Q5P01_008017</name>
</gene>
<keyword evidence="3" id="KW-1185">Reference proteome</keyword>
<organism evidence="2 3">
    <name type="scientific">Channa striata</name>
    <name type="common">Snakehead murrel</name>
    <name type="synonym">Ophicephalus striatus</name>
    <dbReference type="NCBI Taxonomy" id="64152"/>
    <lineage>
        <taxon>Eukaryota</taxon>
        <taxon>Metazoa</taxon>
        <taxon>Chordata</taxon>
        <taxon>Craniata</taxon>
        <taxon>Vertebrata</taxon>
        <taxon>Euteleostomi</taxon>
        <taxon>Actinopterygii</taxon>
        <taxon>Neopterygii</taxon>
        <taxon>Teleostei</taxon>
        <taxon>Neoteleostei</taxon>
        <taxon>Acanthomorphata</taxon>
        <taxon>Anabantaria</taxon>
        <taxon>Anabantiformes</taxon>
        <taxon>Channoidei</taxon>
        <taxon>Channidae</taxon>
        <taxon>Channa</taxon>
    </lineage>
</organism>
<evidence type="ECO:0000313" key="2">
    <source>
        <dbReference type="EMBL" id="KAK2851741.1"/>
    </source>
</evidence>
<name>A0AA88SWV6_CHASR</name>